<evidence type="ECO:0000259" key="2">
    <source>
        <dbReference type="Pfam" id="PF13406"/>
    </source>
</evidence>
<dbReference type="RefSeq" id="WP_320507766.1">
    <property type="nucleotide sequence ID" value="NZ_JAXCLW010000002.1"/>
</dbReference>
<reference evidence="3 4" key="1">
    <citation type="journal article" date="2016" name="Antonie Van Leeuwenhoek">
        <title>Dongia soli sp. nov., isolated from soil from Dokdo, Korea.</title>
        <authorList>
            <person name="Kim D.U."/>
            <person name="Lee H."/>
            <person name="Kim H."/>
            <person name="Kim S.G."/>
            <person name="Ka J.O."/>
        </authorList>
    </citation>
    <scope>NUCLEOTIDE SEQUENCE [LARGE SCALE GENOMIC DNA]</scope>
    <source>
        <strain evidence="3 4">D78</strain>
    </source>
</reference>
<organism evidence="3 4">
    <name type="scientific">Dongia soli</name>
    <dbReference type="NCBI Taxonomy" id="600628"/>
    <lineage>
        <taxon>Bacteria</taxon>
        <taxon>Pseudomonadati</taxon>
        <taxon>Pseudomonadota</taxon>
        <taxon>Alphaproteobacteria</taxon>
        <taxon>Rhodospirillales</taxon>
        <taxon>Dongiaceae</taxon>
        <taxon>Dongia</taxon>
    </lineage>
</organism>
<evidence type="ECO:0000313" key="3">
    <source>
        <dbReference type="EMBL" id="MDY0882700.1"/>
    </source>
</evidence>
<feature type="domain" description="Transglycosylase SLT" evidence="2">
    <location>
        <begin position="38"/>
        <end position="327"/>
    </location>
</feature>
<accession>A0ABU5E8L5</accession>
<dbReference type="Gene3D" id="1.10.8.350">
    <property type="entry name" value="Bacterial muramidase"/>
    <property type="match status" value="1"/>
</dbReference>
<protein>
    <submittedName>
        <fullName evidence="3">Lytic murein transglycosylase</fullName>
    </submittedName>
</protein>
<dbReference type="InterPro" id="IPR002477">
    <property type="entry name" value="Peptidoglycan-bd-like"/>
</dbReference>
<dbReference type="PANTHER" id="PTHR30163:SF8">
    <property type="entry name" value="LYTIC MUREIN TRANSGLYCOSYLASE"/>
    <property type="match status" value="1"/>
</dbReference>
<comment type="caution">
    <text evidence="3">The sequence shown here is derived from an EMBL/GenBank/DDBJ whole genome shotgun (WGS) entry which is preliminary data.</text>
</comment>
<dbReference type="InterPro" id="IPR031304">
    <property type="entry name" value="SLT_2"/>
</dbReference>
<dbReference type="InterPro" id="IPR023346">
    <property type="entry name" value="Lysozyme-like_dom_sf"/>
</dbReference>
<dbReference type="SUPFAM" id="SSF53955">
    <property type="entry name" value="Lysozyme-like"/>
    <property type="match status" value="1"/>
</dbReference>
<dbReference type="Proteomes" id="UP001279642">
    <property type="component" value="Unassembled WGS sequence"/>
</dbReference>
<dbReference type="PANTHER" id="PTHR30163">
    <property type="entry name" value="MEMBRANE-BOUND LYTIC MUREIN TRANSGLYCOSYLASE B"/>
    <property type="match status" value="1"/>
</dbReference>
<dbReference type="InterPro" id="IPR043426">
    <property type="entry name" value="MltB-like"/>
</dbReference>
<sequence>MTGAQATVPAMPAPPGPAEDFHMLDQTTCPTEAASYGDWVARFQSYAQHQGKRPDMIQTAFATVRENPSISASAGKQPEFVTPVWTYMSKAVSPSRIAKGQQKYAENAAILAAVQRDYGVPDSVLMGIWGIETDFGNNFGDVNVFEALSNLGYRANRAPFACKELLAALDIVDAGHIAPNRMIGSWAGAMGHSQFLPTNYVSVAVDRDGTGAPDLWTSMPDVFASTANMLRRDGWQPGVPWGFEVKLPPGFPYGEAELDQQRPISHWQSLGVRRIDGTALPNLSGNTSILLLAGYKGPAFLITDSFRALLKYNYSTSYALSVAYLGDQIKGGSGIVAAWPVNEPRLNLDERIEVQERLRQLGYDIGASDGVLGLKSRKAARQFQKQIGWPQDGFITKSLLMELRRRTIS</sequence>
<keyword evidence="4" id="KW-1185">Reference proteome</keyword>
<dbReference type="Pfam" id="PF01471">
    <property type="entry name" value="PG_binding_1"/>
    <property type="match status" value="1"/>
</dbReference>
<dbReference type="InterPro" id="IPR036366">
    <property type="entry name" value="PGBDSf"/>
</dbReference>
<dbReference type="NCBIfam" id="TIGR02283">
    <property type="entry name" value="MltB_2"/>
    <property type="match status" value="1"/>
</dbReference>
<dbReference type="InterPro" id="IPR011970">
    <property type="entry name" value="MltB_2"/>
</dbReference>
<name>A0ABU5E8L5_9PROT</name>
<dbReference type="Gene3D" id="1.10.530.10">
    <property type="match status" value="1"/>
</dbReference>
<dbReference type="Pfam" id="PF13406">
    <property type="entry name" value="SLT_2"/>
    <property type="match status" value="1"/>
</dbReference>
<evidence type="ECO:0000259" key="1">
    <source>
        <dbReference type="Pfam" id="PF01471"/>
    </source>
</evidence>
<dbReference type="SUPFAM" id="SSF47090">
    <property type="entry name" value="PGBD-like"/>
    <property type="match status" value="1"/>
</dbReference>
<evidence type="ECO:0000313" key="4">
    <source>
        <dbReference type="Proteomes" id="UP001279642"/>
    </source>
</evidence>
<dbReference type="InterPro" id="IPR036365">
    <property type="entry name" value="PGBD-like_sf"/>
</dbReference>
<dbReference type="EMBL" id="JAXCLW010000002">
    <property type="protein sequence ID" value="MDY0882700.1"/>
    <property type="molecule type" value="Genomic_DNA"/>
</dbReference>
<feature type="domain" description="Peptidoglycan binding-like" evidence="1">
    <location>
        <begin position="349"/>
        <end position="399"/>
    </location>
</feature>
<dbReference type="Gene3D" id="1.10.101.10">
    <property type="entry name" value="PGBD-like superfamily/PGBD"/>
    <property type="match status" value="1"/>
</dbReference>
<gene>
    <name evidence="3" type="ORF">SMD27_07590</name>
</gene>
<proteinExistence type="predicted"/>